<keyword evidence="2" id="KW-1185">Reference proteome</keyword>
<gene>
    <name evidence="1" type="ORF">PanWU01x14_261720</name>
</gene>
<dbReference type="EMBL" id="JXTB01000338">
    <property type="protein sequence ID" value="PON45029.1"/>
    <property type="molecule type" value="Genomic_DNA"/>
</dbReference>
<name>A0A2P5B8A2_PARAD</name>
<protein>
    <submittedName>
        <fullName evidence="1">Uncharacterized protein</fullName>
    </submittedName>
</protein>
<comment type="caution">
    <text evidence="1">The sequence shown here is derived from an EMBL/GenBank/DDBJ whole genome shotgun (WGS) entry which is preliminary data.</text>
</comment>
<proteinExistence type="predicted"/>
<dbReference type="Proteomes" id="UP000237105">
    <property type="component" value="Unassembled WGS sequence"/>
</dbReference>
<evidence type="ECO:0000313" key="2">
    <source>
        <dbReference type="Proteomes" id="UP000237105"/>
    </source>
</evidence>
<evidence type="ECO:0000313" key="1">
    <source>
        <dbReference type="EMBL" id="PON45029.1"/>
    </source>
</evidence>
<reference evidence="2" key="1">
    <citation type="submission" date="2016-06" db="EMBL/GenBank/DDBJ databases">
        <title>Parallel loss of symbiosis genes in relatives of nitrogen-fixing non-legume Parasponia.</title>
        <authorList>
            <person name="Van Velzen R."/>
            <person name="Holmer R."/>
            <person name="Bu F."/>
            <person name="Rutten L."/>
            <person name="Van Zeijl A."/>
            <person name="Liu W."/>
            <person name="Santuari L."/>
            <person name="Cao Q."/>
            <person name="Sharma T."/>
            <person name="Shen D."/>
            <person name="Roswanjaya Y."/>
            <person name="Wardhani T."/>
            <person name="Kalhor M.S."/>
            <person name="Jansen J."/>
            <person name="Van den Hoogen J."/>
            <person name="Gungor B."/>
            <person name="Hartog M."/>
            <person name="Hontelez J."/>
            <person name="Verver J."/>
            <person name="Yang W.-C."/>
            <person name="Schijlen E."/>
            <person name="Repin R."/>
            <person name="Schilthuizen M."/>
            <person name="Schranz E."/>
            <person name="Heidstra R."/>
            <person name="Miyata K."/>
            <person name="Fedorova E."/>
            <person name="Kohlen W."/>
            <person name="Bisseling T."/>
            <person name="Smit S."/>
            <person name="Geurts R."/>
        </authorList>
    </citation>
    <scope>NUCLEOTIDE SEQUENCE [LARGE SCALE GENOMIC DNA]</scope>
    <source>
        <strain evidence="2">cv. WU1-14</strain>
    </source>
</reference>
<feature type="non-terminal residue" evidence="1">
    <location>
        <position position="1"/>
    </location>
</feature>
<accession>A0A2P5B8A2</accession>
<sequence>AEQARPRVELELSIRNARADSTVAATPVSVVGAPPLLGLARPIATVVVVAPVLPVPLDHLAKTI</sequence>
<dbReference type="AlphaFoldDB" id="A0A2P5B8A2"/>
<organism evidence="1 2">
    <name type="scientific">Parasponia andersonii</name>
    <name type="common">Sponia andersonii</name>
    <dbReference type="NCBI Taxonomy" id="3476"/>
    <lineage>
        <taxon>Eukaryota</taxon>
        <taxon>Viridiplantae</taxon>
        <taxon>Streptophyta</taxon>
        <taxon>Embryophyta</taxon>
        <taxon>Tracheophyta</taxon>
        <taxon>Spermatophyta</taxon>
        <taxon>Magnoliopsida</taxon>
        <taxon>eudicotyledons</taxon>
        <taxon>Gunneridae</taxon>
        <taxon>Pentapetalae</taxon>
        <taxon>rosids</taxon>
        <taxon>fabids</taxon>
        <taxon>Rosales</taxon>
        <taxon>Cannabaceae</taxon>
        <taxon>Parasponia</taxon>
    </lineage>
</organism>